<dbReference type="SUPFAM" id="SSF52540">
    <property type="entry name" value="P-loop containing nucleoside triphosphate hydrolases"/>
    <property type="match status" value="1"/>
</dbReference>
<dbReference type="CDD" id="cd03220">
    <property type="entry name" value="ABC_KpsT_Wzt"/>
    <property type="match status" value="1"/>
</dbReference>
<feature type="region of interest" description="Disordered" evidence="7">
    <location>
        <begin position="256"/>
        <end position="279"/>
    </location>
</feature>
<dbReference type="PANTHER" id="PTHR46743">
    <property type="entry name" value="TEICHOIC ACIDS EXPORT ATP-BINDING PROTEIN TAGH"/>
    <property type="match status" value="1"/>
</dbReference>
<evidence type="ECO:0000256" key="1">
    <source>
        <dbReference type="ARBA" id="ARBA00005417"/>
    </source>
</evidence>
<dbReference type="Proteomes" id="UP000532440">
    <property type="component" value="Unassembled WGS sequence"/>
</dbReference>
<evidence type="ECO:0000256" key="7">
    <source>
        <dbReference type="SAM" id="MobiDB-lite"/>
    </source>
</evidence>
<dbReference type="InterPro" id="IPR050683">
    <property type="entry name" value="Bact_Polysacc_Export_ATP-bd"/>
</dbReference>
<dbReference type="SMART" id="SM00382">
    <property type="entry name" value="AAA"/>
    <property type="match status" value="1"/>
</dbReference>
<sequence length="433" mass="47128">MSSENDEIAIEVEGAGKTYRMYAHPSDRLKQAFFRRRRYYTEFEALEKVDFRLRRGEAMGIVGVNGAGKSTLLQLIAGTVEPSRGSVRTRGRVAALLELGSGFNPEFTGRENIYLNAATLGLSKREIDERVDAIIEFAGVGPHIDQPVKTYSSGMYVRLAFSIATSVDPDVLIVDEALSVGDGAFRRRSFDRIMQIKEGGTTILFCSHALYQVEVFCDRALWLHRGRVQKIGKVPDVLRPYQEFLDAYVNDMNAEPFPSSGGLRPEDRLPDDSAGGLPPAVAAPRGEARIQSVQVRLDGQQGTELHGRSLVSRLEVDIDFVSDPSLPAPTAALVLSSESGKILGSCLSLTQGVVVERGPDGAGVIRVAVDRIPLNKGRYRVGVYLFCERGIHGYGMADPVAHISLHHGGPEQGAWLLNAAWGSGNSDFLATGQ</sequence>
<name>A0A7W8HL97_9BURK</name>
<keyword evidence="4" id="KW-0997">Cell inner membrane</keyword>
<comment type="caution">
    <text evidence="9">The sequence shown here is derived from an EMBL/GenBank/DDBJ whole genome shotgun (WGS) entry which is preliminary data.</text>
</comment>
<reference evidence="9 10" key="1">
    <citation type="submission" date="2020-08" db="EMBL/GenBank/DDBJ databases">
        <title>Genomic Encyclopedia of Type Strains, Phase IV (KMG-IV): sequencing the most valuable type-strain genomes for metagenomic binning, comparative biology and taxonomic classification.</title>
        <authorList>
            <person name="Goeker M."/>
        </authorList>
    </citation>
    <scope>NUCLEOTIDE SEQUENCE [LARGE SCALE GENOMIC DNA]</scope>
    <source>
        <strain evidence="9 10">DSM 29781</strain>
    </source>
</reference>
<keyword evidence="2" id="KW-0813">Transport</keyword>
<evidence type="ECO:0000256" key="5">
    <source>
        <dbReference type="ARBA" id="ARBA00022741"/>
    </source>
</evidence>
<evidence type="ECO:0000256" key="6">
    <source>
        <dbReference type="ARBA" id="ARBA00022840"/>
    </source>
</evidence>
<keyword evidence="10" id="KW-1185">Reference proteome</keyword>
<evidence type="ECO:0000259" key="8">
    <source>
        <dbReference type="PROSITE" id="PS50893"/>
    </source>
</evidence>
<accession>A0A7W8HL97</accession>
<evidence type="ECO:0000256" key="2">
    <source>
        <dbReference type="ARBA" id="ARBA00022448"/>
    </source>
</evidence>
<dbReference type="EMBL" id="JACHGB010000007">
    <property type="protein sequence ID" value="MBB5273486.1"/>
    <property type="molecule type" value="Genomic_DNA"/>
</dbReference>
<proteinExistence type="inferred from homology"/>
<keyword evidence="3" id="KW-1003">Cell membrane</keyword>
<protein>
    <submittedName>
        <fullName evidence="9">Lipopolysaccharide transport system ATP-binding protein</fullName>
    </submittedName>
</protein>
<dbReference type="InterPro" id="IPR003439">
    <property type="entry name" value="ABC_transporter-like_ATP-bd"/>
</dbReference>
<dbReference type="PROSITE" id="PS50893">
    <property type="entry name" value="ABC_TRANSPORTER_2"/>
    <property type="match status" value="1"/>
</dbReference>
<evidence type="ECO:0000313" key="10">
    <source>
        <dbReference type="Proteomes" id="UP000532440"/>
    </source>
</evidence>
<dbReference type="Gene3D" id="3.40.50.300">
    <property type="entry name" value="P-loop containing nucleotide triphosphate hydrolases"/>
    <property type="match status" value="1"/>
</dbReference>
<evidence type="ECO:0000256" key="4">
    <source>
        <dbReference type="ARBA" id="ARBA00022519"/>
    </source>
</evidence>
<dbReference type="PANTHER" id="PTHR46743:SF2">
    <property type="entry name" value="TEICHOIC ACIDS EXPORT ATP-BINDING PROTEIN TAGH"/>
    <property type="match status" value="1"/>
</dbReference>
<dbReference type="InterPro" id="IPR003593">
    <property type="entry name" value="AAA+_ATPase"/>
</dbReference>
<evidence type="ECO:0000313" key="9">
    <source>
        <dbReference type="EMBL" id="MBB5273486.1"/>
    </source>
</evidence>
<keyword evidence="5" id="KW-0547">Nucleotide-binding</keyword>
<keyword evidence="6 9" id="KW-0067">ATP-binding</keyword>
<feature type="domain" description="ABC transporter" evidence="8">
    <location>
        <begin position="27"/>
        <end position="250"/>
    </location>
</feature>
<dbReference type="RefSeq" id="WP_183970164.1">
    <property type="nucleotide sequence ID" value="NZ_BAABEW010000020.1"/>
</dbReference>
<organism evidence="9 10">
    <name type="scientific">Quisquiliibacterium transsilvanicum</name>
    <dbReference type="NCBI Taxonomy" id="1549638"/>
    <lineage>
        <taxon>Bacteria</taxon>
        <taxon>Pseudomonadati</taxon>
        <taxon>Pseudomonadota</taxon>
        <taxon>Betaproteobacteria</taxon>
        <taxon>Burkholderiales</taxon>
        <taxon>Burkholderiaceae</taxon>
        <taxon>Quisquiliibacterium</taxon>
    </lineage>
</organism>
<dbReference type="GO" id="GO:0140359">
    <property type="term" value="F:ABC-type transporter activity"/>
    <property type="evidence" value="ECO:0007669"/>
    <property type="project" value="InterPro"/>
</dbReference>
<dbReference type="GO" id="GO:0016020">
    <property type="term" value="C:membrane"/>
    <property type="evidence" value="ECO:0007669"/>
    <property type="project" value="InterPro"/>
</dbReference>
<dbReference type="GO" id="GO:0005524">
    <property type="term" value="F:ATP binding"/>
    <property type="evidence" value="ECO:0007669"/>
    <property type="project" value="UniProtKB-KW"/>
</dbReference>
<keyword evidence="4" id="KW-0472">Membrane</keyword>
<dbReference type="InterPro" id="IPR015860">
    <property type="entry name" value="ABC_transpr_TagH-like"/>
</dbReference>
<gene>
    <name evidence="9" type="ORF">HNQ70_003516</name>
</gene>
<comment type="similarity">
    <text evidence="1">Belongs to the ABC transporter superfamily.</text>
</comment>
<dbReference type="InterPro" id="IPR027417">
    <property type="entry name" value="P-loop_NTPase"/>
</dbReference>
<evidence type="ECO:0000256" key="3">
    <source>
        <dbReference type="ARBA" id="ARBA00022475"/>
    </source>
</evidence>
<dbReference type="AlphaFoldDB" id="A0A7W8HL97"/>
<dbReference type="Pfam" id="PF00005">
    <property type="entry name" value="ABC_tran"/>
    <property type="match status" value="1"/>
</dbReference>
<dbReference type="GO" id="GO:0016887">
    <property type="term" value="F:ATP hydrolysis activity"/>
    <property type="evidence" value="ECO:0007669"/>
    <property type="project" value="InterPro"/>
</dbReference>